<dbReference type="GO" id="GO:0003676">
    <property type="term" value="F:nucleic acid binding"/>
    <property type="evidence" value="ECO:0007669"/>
    <property type="project" value="InterPro"/>
</dbReference>
<dbReference type="Pfam" id="PF00098">
    <property type="entry name" value="zf-CCHC"/>
    <property type="match status" value="1"/>
</dbReference>
<dbReference type="EMBL" id="CAMGYJ010000005">
    <property type="protein sequence ID" value="CAI0409432.1"/>
    <property type="molecule type" value="Genomic_DNA"/>
</dbReference>
<dbReference type="InterPro" id="IPR001878">
    <property type="entry name" value="Znf_CCHC"/>
</dbReference>
<evidence type="ECO:0000313" key="4">
    <source>
        <dbReference type="Proteomes" id="UP001154282"/>
    </source>
</evidence>
<keyword evidence="4" id="KW-1185">Reference proteome</keyword>
<dbReference type="PANTHER" id="PTHR34676">
    <property type="entry name" value="DUF4219 DOMAIN-CONTAINING PROTEIN-RELATED"/>
    <property type="match status" value="1"/>
</dbReference>
<keyword evidence="1" id="KW-0862">Zinc</keyword>
<keyword evidence="1" id="KW-0479">Metal-binding</keyword>
<name>A0AAV0JHP8_9ROSI</name>
<reference evidence="3" key="1">
    <citation type="submission" date="2022-08" db="EMBL/GenBank/DDBJ databases">
        <authorList>
            <person name="Gutierrez-Valencia J."/>
        </authorList>
    </citation>
    <scope>NUCLEOTIDE SEQUENCE</scope>
</reference>
<keyword evidence="1" id="KW-0863">Zinc-finger</keyword>
<evidence type="ECO:0000256" key="1">
    <source>
        <dbReference type="PROSITE-ProRule" id="PRU00047"/>
    </source>
</evidence>
<accession>A0AAV0JHP8</accession>
<dbReference type="PANTHER" id="PTHR34676:SF8">
    <property type="entry name" value="TRANSMEMBRANE PROTEIN"/>
    <property type="match status" value="1"/>
</dbReference>
<sequence length="446" mass="51891">MKTFLWGIDDELWLVVQNGPVQMDADKQSEWSAAQKKSAQLNQRAMHVLQASMVPEEADKVEHCQTATEIWASLESTYEGTSNIRETRIDLLMHDYECFDMIANESIQEMYSRFTVLINKLRGLGRSFQSKDLNRKILRSLPKDWLPKRTAIEEAKDLNTLSIDELIGSLLSHEHVIKQVSQDDDKRERTLVFKSKVVNYESENDLDSDFDKEFALVSRRFHQLLKYKNDQKRQSDKSKNDCYDRNQNGLQDRLLYQQTRKFDTGMQGKELLTCYKCGNTGHIRASCPQSLRPKERGMVATWSDYESGSDDDKINEEAYMAFTFKTETSTSDVEEELSLPSARIEVKSDPTSSKVNPDNFLYALENLEEECRSLKFKYCRLQEEVRKKNNDIANMKRTIELDHLKLVELKRANELVVIERDHLHKLLNHRNCSTAYMCSNSQEGYL</sequence>
<dbReference type="Proteomes" id="UP001154282">
    <property type="component" value="Unassembled WGS sequence"/>
</dbReference>
<dbReference type="Gene3D" id="4.10.60.10">
    <property type="entry name" value="Zinc finger, CCHC-type"/>
    <property type="match status" value="1"/>
</dbReference>
<feature type="domain" description="CCHC-type" evidence="2">
    <location>
        <begin position="274"/>
        <end position="289"/>
    </location>
</feature>
<protein>
    <recommendedName>
        <fullName evidence="2">CCHC-type domain-containing protein</fullName>
    </recommendedName>
</protein>
<gene>
    <name evidence="3" type="ORF">LITE_LOCUS14387</name>
</gene>
<dbReference type="PROSITE" id="PS50158">
    <property type="entry name" value="ZF_CCHC"/>
    <property type="match status" value="1"/>
</dbReference>
<dbReference type="Pfam" id="PF14223">
    <property type="entry name" value="Retrotran_gag_2"/>
    <property type="match status" value="1"/>
</dbReference>
<dbReference type="InterPro" id="IPR036875">
    <property type="entry name" value="Znf_CCHC_sf"/>
</dbReference>
<organism evidence="3 4">
    <name type="scientific">Linum tenue</name>
    <dbReference type="NCBI Taxonomy" id="586396"/>
    <lineage>
        <taxon>Eukaryota</taxon>
        <taxon>Viridiplantae</taxon>
        <taxon>Streptophyta</taxon>
        <taxon>Embryophyta</taxon>
        <taxon>Tracheophyta</taxon>
        <taxon>Spermatophyta</taxon>
        <taxon>Magnoliopsida</taxon>
        <taxon>eudicotyledons</taxon>
        <taxon>Gunneridae</taxon>
        <taxon>Pentapetalae</taxon>
        <taxon>rosids</taxon>
        <taxon>fabids</taxon>
        <taxon>Malpighiales</taxon>
        <taxon>Linaceae</taxon>
        <taxon>Linum</taxon>
    </lineage>
</organism>
<evidence type="ECO:0000259" key="2">
    <source>
        <dbReference type="PROSITE" id="PS50158"/>
    </source>
</evidence>
<dbReference type="AlphaFoldDB" id="A0AAV0JHP8"/>
<evidence type="ECO:0000313" key="3">
    <source>
        <dbReference type="EMBL" id="CAI0409432.1"/>
    </source>
</evidence>
<dbReference type="GO" id="GO:0008270">
    <property type="term" value="F:zinc ion binding"/>
    <property type="evidence" value="ECO:0007669"/>
    <property type="project" value="UniProtKB-KW"/>
</dbReference>
<comment type="caution">
    <text evidence="3">The sequence shown here is derived from an EMBL/GenBank/DDBJ whole genome shotgun (WGS) entry which is preliminary data.</text>
</comment>
<dbReference type="SMART" id="SM00343">
    <property type="entry name" value="ZnF_C2HC"/>
    <property type="match status" value="1"/>
</dbReference>
<dbReference type="SUPFAM" id="SSF57756">
    <property type="entry name" value="Retrovirus zinc finger-like domains"/>
    <property type="match status" value="1"/>
</dbReference>
<proteinExistence type="predicted"/>